<dbReference type="AlphaFoldDB" id="A0A2T4UHH2"/>
<evidence type="ECO:0000313" key="2">
    <source>
        <dbReference type="EMBL" id="PTL58667.1"/>
    </source>
</evidence>
<feature type="compositionally biased region" description="Polar residues" evidence="1">
    <location>
        <begin position="16"/>
        <end position="31"/>
    </location>
</feature>
<reference evidence="2 3" key="1">
    <citation type="submission" date="2018-03" db="EMBL/GenBank/DDBJ databases">
        <title>Aquarubrobacter algicola gen. nov., sp. nov., a novel actinobacterium isolated from shallow eutrophic lake during the end of cyanobacterial harmful algal blooms.</title>
        <authorList>
            <person name="Chun S.J."/>
        </authorList>
    </citation>
    <scope>NUCLEOTIDE SEQUENCE [LARGE SCALE GENOMIC DNA]</scope>
    <source>
        <strain evidence="2 3">Seoho-28</strain>
    </source>
</reference>
<proteinExistence type="predicted"/>
<comment type="caution">
    <text evidence="2">The sequence shown here is derived from an EMBL/GenBank/DDBJ whole genome shotgun (WGS) entry which is preliminary data.</text>
</comment>
<dbReference type="Proteomes" id="UP000240739">
    <property type="component" value="Unassembled WGS sequence"/>
</dbReference>
<dbReference type="EMBL" id="PYYB01000001">
    <property type="protein sequence ID" value="PTL58667.1"/>
    <property type="molecule type" value="Genomic_DNA"/>
</dbReference>
<name>A0A2T4UHH2_9ACTN</name>
<sequence length="131" mass="14159">MSEENPMRARRPATPLTMSQIKSTTPTSNHNPPHLGGFHLAWLLADDVRTIRTKDGIERTVVELRDPRRLSQSVVLWLDGPADSLASAVPGTLVQLHVDAVRPGRGRGELIGQVDRSAVEAALARAGGDAR</sequence>
<feature type="region of interest" description="Disordered" evidence="1">
    <location>
        <begin position="1"/>
        <end position="33"/>
    </location>
</feature>
<accession>A0A2T4UHH2</accession>
<evidence type="ECO:0000256" key="1">
    <source>
        <dbReference type="SAM" id="MobiDB-lite"/>
    </source>
</evidence>
<evidence type="ECO:0000313" key="3">
    <source>
        <dbReference type="Proteomes" id="UP000240739"/>
    </source>
</evidence>
<gene>
    <name evidence="2" type="ORF">C7Y72_02865</name>
</gene>
<organism evidence="2 3">
    <name type="scientific">Paraconexibacter algicola</name>
    <dbReference type="NCBI Taxonomy" id="2133960"/>
    <lineage>
        <taxon>Bacteria</taxon>
        <taxon>Bacillati</taxon>
        <taxon>Actinomycetota</taxon>
        <taxon>Thermoleophilia</taxon>
        <taxon>Solirubrobacterales</taxon>
        <taxon>Paraconexibacteraceae</taxon>
        <taxon>Paraconexibacter</taxon>
    </lineage>
</organism>
<protein>
    <submittedName>
        <fullName evidence="2">Uncharacterized protein</fullName>
    </submittedName>
</protein>
<keyword evidence="3" id="KW-1185">Reference proteome</keyword>